<dbReference type="EC" id="6.1.1.5" evidence="10"/>
<dbReference type="InterPro" id="IPR014729">
    <property type="entry name" value="Rossmann-like_a/b/a_fold"/>
</dbReference>
<comment type="similarity">
    <text evidence="10">Belongs to the class-I aminoacyl-tRNA synthetase family. IleS type 2 subfamily.</text>
</comment>
<dbReference type="Gene3D" id="3.40.50.620">
    <property type="entry name" value="HUPs"/>
    <property type="match status" value="2"/>
</dbReference>
<keyword evidence="3 10" id="KW-0479">Metal-binding</keyword>
<dbReference type="FunFam" id="1.10.730.10:FF:000083">
    <property type="entry name" value="Isoleucine--tRNA ligase"/>
    <property type="match status" value="1"/>
</dbReference>
<feature type="domain" description="Aminoacyl-tRNA synthetase class Ia" evidence="11">
    <location>
        <begin position="14"/>
        <end position="632"/>
    </location>
</feature>
<comment type="caution">
    <text evidence="10">Lacks conserved residue(s) required for the propagation of feature annotation.</text>
</comment>
<dbReference type="InterPro" id="IPR033709">
    <property type="entry name" value="Anticodon_Ile_ABEc"/>
</dbReference>
<dbReference type="PaxDb" id="1435377-SUSAZ_02715"/>
<dbReference type="InterPro" id="IPR023586">
    <property type="entry name" value="Ile-tRNA-ligase_type2"/>
</dbReference>
<dbReference type="STRING" id="1435377.SUSAZ_02715"/>
<comment type="function">
    <text evidence="10">Catalyzes the attachment of isoleucine to tRNA(Ile). As IleRS can inadvertently accommodate and process structurally similar amino acids such as valine, to avoid such errors it has two additional distinct tRNA(Ile)-dependent editing activities. One activity is designated as 'pretransfer' editing and involves the hydrolysis of activated Val-AMP. The other activity is designated 'posttransfer' editing and involves deacylation of mischarged Val-tRNA(Ile).</text>
</comment>
<dbReference type="CDD" id="cd07961">
    <property type="entry name" value="Anticodon_Ia_Ile_ABEc"/>
    <property type="match status" value="1"/>
</dbReference>
<dbReference type="SUPFAM" id="SSF50677">
    <property type="entry name" value="ValRS/IleRS/LeuRS editing domain"/>
    <property type="match status" value="1"/>
</dbReference>
<dbReference type="InterPro" id="IPR002301">
    <property type="entry name" value="Ile-tRNA-ligase"/>
</dbReference>
<dbReference type="GeneID" id="14551120"/>
<dbReference type="OMA" id="HCWRCKT"/>
<dbReference type="InterPro" id="IPR009008">
    <property type="entry name" value="Val/Leu/Ile-tRNA-synth_edit"/>
</dbReference>
<feature type="domain" description="Methionyl/Valyl/Leucyl/Isoleucyl-tRNA synthetase anticodon-binding" evidence="12">
    <location>
        <begin position="681"/>
        <end position="829"/>
    </location>
</feature>
<evidence type="ECO:0000256" key="8">
    <source>
        <dbReference type="ARBA" id="ARBA00023146"/>
    </source>
</evidence>
<evidence type="ECO:0000256" key="7">
    <source>
        <dbReference type="ARBA" id="ARBA00022917"/>
    </source>
</evidence>
<dbReference type="AlphaFoldDB" id="A0A0U3GK72"/>
<dbReference type="PRINTS" id="PR00984">
    <property type="entry name" value="TRNASYNTHILE"/>
</dbReference>
<feature type="binding site" evidence="10">
    <location>
        <position position="597"/>
    </location>
    <ligand>
        <name>ATP</name>
        <dbReference type="ChEBI" id="CHEBI:30616"/>
    </ligand>
</feature>
<comment type="catalytic activity">
    <reaction evidence="9 10">
        <text>tRNA(Ile) + L-isoleucine + ATP = L-isoleucyl-tRNA(Ile) + AMP + diphosphate</text>
        <dbReference type="Rhea" id="RHEA:11060"/>
        <dbReference type="Rhea" id="RHEA-COMP:9666"/>
        <dbReference type="Rhea" id="RHEA-COMP:9695"/>
        <dbReference type="ChEBI" id="CHEBI:30616"/>
        <dbReference type="ChEBI" id="CHEBI:33019"/>
        <dbReference type="ChEBI" id="CHEBI:58045"/>
        <dbReference type="ChEBI" id="CHEBI:78442"/>
        <dbReference type="ChEBI" id="CHEBI:78528"/>
        <dbReference type="ChEBI" id="CHEBI:456215"/>
        <dbReference type="EC" id="6.1.1.5"/>
    </reaction>
</comment>
<dbReference type="GO" id="GO:0004822">
    <property type="term" value="F:isoleucine-tRNA ligase activity"/>
    <property type="evidence" value="ECO:0007669"/>
    <property type="project" value="UniProtKB-UniRule"/>
</dbReference>
<dbReference type="PANTHER" id="PTHR42780:SF1">
    <property type="entry name" value="ISOLEUCINE--TRNA LIGASE, CYTOPLASMIC"/>
    <property type="match status" value="1"/>
</dbReference>
<evidence type="ECO:0000313" key="16">
    <source>
        <dbReference type="Proteomes" id="UP000065473"/>
    </source>
</evidence>
<evidence type="ECO:0000256" key="10">
    <source>
        <dbReference type="HAMAP-Rule" id="MF_02003"/>
    </source>
</evidence>
<evidence type="ECO:0000256" key="4">
    <source>
        <dbReference type="ARBA" id="ARBA00022741"/>
    </source>
</evidence>
<dbReference type="Pfam" id="PF00133">
    <property type="entry name" value="tRNA-synt_1"/>
    <property type="match status" value="1"/>
</dbReference>
<dbReference type="SUPFAM" id="SSF47323">
    <property type="entry name" value="Anticodon-binding domain of a subclass of class I aminoacyl-tRNA synthetases"/>
    <property type="match status" value="2"/>
</dbReference>
<dbReference type="Pfam" id="PF08264">
    <property type="entry name" value="Anticodon_1"/>
    <property type="match status" value="1"/>
</dbReference>
<keyword evidence="4 10" id="KW-0547">Nucleotide-binding</keyword>
<dbReference type="HAMAP" id="MF_02003">
    <property type="entry name" value="Ile_tRNA_synth_type2"/>
    <property type="match status" value="1"/>
</dbReference>
<gene>
    <name evidence="10" type="primary">ileS</name>
    <name evidence="13" type="ORF">ATY89_03400</name>
    <name evidence="14" type="ORF">ATZ20_06425</name>
</gene>
<keyword evidence="1 10" id="KW-0963">Cytoplasm</keyword>
<dbReference type="RefSeq" id="WP_011277493.1">
    <property type="nucleotide sequence ID" value="NZ_BHWZ01000001.1"/>
</dbReference>
<organism evidence="13 16">
    <name type="scientific">Sulfolobus acidocaldarius</name>
    <dbReference type="NCBI Taxonomy" id="2285"/>
    <lineage>
        <taxon>Archaea</taxon>
        <taxon>Thermoproteota</taxon>
        <taxon>Thermoprotei</taxon>
        <taxon>Sulfolobales</taxon>
        <taxon>Sulfolobaceae</taxon>
        <taxon>Sulfolobus</taxon>
    </lineage>
</organism>
<comment type="subunit">
    <text evidence="10">Monomer.</text>
</comment>
<dbReference type="SMR" id="A0A0U3GK72"/>
<evidence type="ECO:0000256" key="6">
    <source>
        <dbReference type="ARBA" id="ARBA00022840"/>
    </source>
</evidence>
<dbReference type="GO" id="GO:0005524">
    <property type="term" value="F:ATP binding"/>
    <property type="evidence" value="ECO:0007669"/>
    <property type="project" value="UniProtKB-UniRule"/>
</dbReference>
<name>A0A0U3GK72_9CREN</name>
<comment type="cofactor">
    <cofactor evidence="10">
        <name>Zn(2+)</name>
        <dbReference type="ChEBI" id="CHEBI:29105"/>
    </cofactor>
</comment>
<proteinExistence type="inferred from homology"/>
<dbReference type="Pfam" id="PF19302">
    <property type="entry name" value="DUF5915"/>
    <property type="match status" value="1"/>
</dbReference>
<dbReference type="GO" id="GO:0008270">
    <property type="term" value="F:zinc ion binding"/>
    <property type="evidence" value="ECO:0007669"/>
    <property type="project" value="UniProtKB-UniRule"/>
</dbReference>
<dbReference type="GO" id="GO:0000049">
    <property type="term" value="F:tRNA binding"/>
    <property type="evidence" value="ECO:0007669"/>
    <property type="project" value="InterPro"/>
</dbReference>
<protein>
    <recommendedName>
        <fullName evidence="10">Isoleucine--tRNA ligase</fullName>
        <ecNumber evidence="10">6.1.1.5</ecNumber>
    </recommendedName>
    <alternativeName>
        <fullName evidence="10">Isoleucyl-tRNA synthetase</fullName>
        <shortName evidence="10">IleRS</shortName>
    </alternativeName>
</protein>
<dbReference type="GO" id="GO:0006428">
    <property type="term" value="P:isoleucyl-tRNA aminoacylation"/>
    <property type="evidence" value="ECO:0007669"/>
    <property type="project" value="UniProtKB-UniRule"/>
</dbReference>
<evidence type="ECO:0000259" key="11">
    <source>
        <dbReference type="Pfam" id="PF00133"/>
    </source>
</evidence>
<dbReference type="InterPro" id="IPR009080">
    <property type="entry name" value="tRNAsynth_Ia_anticodon-bd"/>
</dbReference>
<dbReference type="PROSITE" id="PS00178">
    <property type="entry name" value="AA_TRNA_LIGASE_I"/>
    <property type="match status" value="1"/>
</dbReference>
<keyword evidence="5 10" id="KW-0862">Zinc</keyword>
<dbReference type="InterPro" id="IPR001412">
    <property type="entry name" value="aa-tRNA-synth_I_CS"/>
</dbReference>
<dbReference type="SUPFAM" id="SSF52374">
    <property type="entry name" value="Nucleotidylyl transferase"/>
    <property type="match status" value="1"/>
</dbReference>
<dbReference type="NCBIfam" id="TIGR00392">
    <property type="entry name" value="ileS"/>
    <property type="match status" value="1"/>
</dbReference>
<evidence type="ECO:0000256" key="5">
    <source>
        <dbReference type="ARBA" id="ARBA00022833"/>
    </source>
</evidence>
<reference evidence="15 16" key="1">
    <citation type="submission" date="2015-12" db="EMBL/GenBank/DDBJ databases">
        <title>A stable core within a dynamic pangenome in Sulfolobus acidocaldarius.</title>
        <authorList>
            <person name="Anderson R."/>
            <person name="Kouris A."/>
            <person name="Seward C."/>
            <person name="Campbell K."/>
            <person name="Whitaker R."/>
        </authorList>
    </citation>
    <scope>NUCLEOTIDE SEQUENCE [LARGE SCALE GENOMIC DNA]</scope>
    <source>
        <strain evidence="13 16">GG12-C01-09</strain>
        <strain evidence="14 15">NG05B_CO5_07</strain>
    </source>
</reference>
<comment type="subcellular location">
    <subcellularLocation>
        <location evidence="10">Cytoplasm</location>
    </subcellularLocation>
</comment>
<dbReference type="OrthoDB" id="30823at2157"/>
<evidence type="ECO:0000256" key="1">
    <source>
        <dbReference type="ARBA" id="ARBA00022490"/>
    </source>
</evidence>
<comment type="domain">
    <text evidence="10">IleRS has two distinct active sites: one for aminoacylation and one for editing. The misactivated valine is translocated from the active site to the editing site, which sterically excludes the correctly activated isoleucine. The single editing site contains two valyl binding pockets, one specific for each substrate (Val-AMP or Val-tRNA(Ile)).</text>
</comment>
<evidence type="ECO:0000256" key="3">
    <source>
        <dbReference type="ARBA" id="ARBA00022723"/>
    </source>
</evidence>
<dbReference type="GO" id="GO:0002161">
    <property type="term" value="F:aminoacyl-tRNA deacylase activity"/>
    <property type="evidence" value="ECO:0007669"/>
    <property type="project" value="InterPro"/>
</dbReference>
<evidence type="ECO:0000256" key="9">
    <source>
        <dbReference type="ARBA" id="ARBA00048359"/>
    </source>
</evidence>
<dbReference type="InterPro" id="IPR002300">
    <property type="entry name" value="aa-tRNA-synth_Ia"/>
</dbReference>
<evidence type="ECO:0000313" key="14">
    <source>
        <dbReference type="EMBL" id="ALU31807.1"/>
    </source>
</evidence>
<dbReference type="Proteomes" id="UP000060043">
    <property type="component" value="Chromosome"/>
</dbReference>
<keyword evidence="8 10" id="KW-0030">Aminoacyl-tRNA synthetase</keyword>
<keyword evidence="7 10" id="KW-0648">Protein biosynthesis</keyword>
<dbReference type="GeneID" id="78440942"/>
<sequence>MTSKFDPLKFEEEVLKYWDDNNIYKKLKEINEKNHKKFLFIDGPPYPSSPIPHIGTVWNKTIKDCILRYERLMGYSVKDQPGYDTHGLPIEVETEKRLGIKSKAEIIEKVGVDNFISKCKEFAVNNSKSLTQNFRNLGIFMDWENPYFTFNNDYISNSWAVIKKAYERGLLYKGVHVLHWCSRCETTLADYEVSEYRDLEDPSIYVKFRVKGEPNRYLVIWTTTPWTLPANVFVMINKDFEYADVRVGDEILVIAKDRVKELMKEARIKEYKILRVYKGEELLGLEYEHPLADIVSAQSKINNHHKVLDGGEAVTLQEGTGLVHSAPGHGDVDFEIGKKYDMPVVMLVNDKGEFTQDSGKYAGKYVRSASEEIISDLKQRSALLHASKIVHRYPVCWRCKTPLILRAIEQWFIAVSKLKDHLMGEIDRVRWIPDWGKTRIGNMVKEVRDWVISRQRFWGTPLPIWVCSNCQNIIVVGGVDELSKISINQVPQDLHRPWIDSVVVRCEKCGGEARRISDVADVWFDSGVAFFASLGQDWRKRWSELGPVDLVLEGHDQLRGWFFSLLRTGVILMDKAPYEAVLVHGFMLDEQGREMHKSSGNYVEPSQVVSKYGRDTLRLWLLRNTTWEDAKFSWKSLDMTRRDLNIIWNVYVFANTYMSLDEFKYSKYSYNDIKDYLKLEDIWLLSRYYRMLKEVIEAMKEYKVHELANKVTAFIIDDISRFYLRVTRKRAWNEANDPDKIAMYYVLYHVLKGSLILLSTVIPFTAEKIYLDFVQERLESISMEKIPEIKEEFINSEIEEAFEVAKEIIDAGLNARAKAGIKLRWPLKEVYVFLVSDKDRRSIEKITDVLSSLLNSKSIIIEGIDGYKRFSKIRATPNTGSIGPTFKRLSVKVAEYIQNNSDKVAQDIVSKGYHEFNVDSENLRLDISHVNLVEEVEKGYVSARFSKGVVLLKQEMSKEEEEEGIIRDLIRRIQFMRKQLSLNVNEYILLSIRAPDDKVDLIKKWEQYIKNETRAKELRIGDVSGDLIQDWDVEEETYTIGVSKADVSVS</sequence>
<evidence type="ECO:0000256" key="2">
    <source>
        <dbReference type="ARBA" id="ARBA00022598"/>
    </source>
</evidence>
<keyword evidence="6 10" id="KW-0067">ATP-binding</keyword>
<dbReference type="CDD" id="cd00818">
    <property type="entry name" value="IleRS_core"/>
    <property type="match status" value="1"/>
</dbReference>
<keyword evidence="2 10" id="KW-0436">Ligase</keyword>
<dbReference type="PANTHER" id="PTHR42780">
    <property type="entry name" value="SOLEUCYL-TRNA SYNTHETASE"/>
    <property type="match status" value="1"/>
</dbReference>
<evidence type="ECO:0000313" key="13">
    <source>
        <dbReference type="EMBL" id="ALU29081.1"/>
    </source>
</evidence>
<evidence type="ECO:0000313" key="15">
    <source>
        <dbReference type="Proteomes" id="UP000060043"/>
    </source>
</evidence>
<dbReference type="Gene3D" id="1.10.730.10">
    <property type="entry name" value="Isoleucyl-tRNA Synthetase, Domain 1"/>
    <property type="match status" value="1"/>
</dbReference>
<dbReference type="GO" id="GO:0005737">
    <property type="term" value="C:cytoplasm"/>
    <property type="evidence" value="ECO:0007669"/>
    <property type="project" value="UniProtKB-SubCell"/>
</dbReference>
<evidence type="ECO:0000259" key="12">
    <source>
        <dbReference type="Pfam" id="PF08264"/>
    </source>
</evidence>
<dbReference type="EMBL" id="CP013695">
    <property type="protein sequence ID" value="ALU31807.1"/>
    <property type="molecule type" value="Genomic_DNA"/>
</dbReference>
<dbReference type="EMBL" id="CP013694">
    <property type="protein sequence ID" value="ALU29081.1"/>
    <property type="molecule type" value="Genomic_DNA"/>
</dbReference>
<feature type="short sequence motif" description="'KMSKS' region" evidence="10">
    <location>
        <begin position="594"/>
        <end position="598"/>
    </location>
</feature>
<accession>A0A0U3GK72</accession>
<dbReference type="InterPro" id="IPR013155">
    <property type="entry name" value="M/V/L/I-tRNA-synth_anticd-bd"/>
</dbReference>
<dbReference type="Proteomes" id="UP000065473">
    <property type="component" value="Chromosome"/>
</dbReference>